<evidence type="ECO:0000313" key="1">
    <source>
        <dbReference type="EMBL" id="SHF38686.1"/>
    </source>
</evidence>
<dbReference type="AlphaFoldDB" id="A0A1M5B8F4"/>
<dbReference type="NCBIfam" id="TIGR02591">
    <property type="entry name" value="cas_Csh1"/>
    <property type="match status" value="1"/>
</dbReference>
<gene>
    <name evidence="1" type="ORF">SAMN02746089_01815</name>
</gene>
<proteinExistence type="predicted"/>
<sequence length="664" mass="76390">MSILLEAIREIGEIILGEGDGELIKEMTTEISAPKSKQGKQYVVIVDIDTDTMKADFEIEEMKEDSVKKYLWVGSVSGPSSPQWRATTNSMAYLCSQALPALYDKLQEGSDLKEKIKKIVDDGMIAFSENVARRYRYVWDLKKMEIDDGFDAVRLEMEISQKSTGKNRDKKLVESVADIIEKYIRDKYELGKKDEIVLYTLRIDGALVCQDKEYVELIYDEKINDIFEGVQKGVCSACGRETSVTADPKRFRYKYYNTDKISFSSNISGDFTKNYSLCIDCYKAIMLSEVYINNNLGTAIGSIPLYIIPGFLFGSDIDRQSLNEWSRYIKYTFNTAVTFTGMNEFIKELQDYIEYEGKDNNYILNLLFYRRNQQEFKVLKLIKDVPPSRIKEMIAATNAVGDMGKRLIGDSKLWSIDLTKIFYLIPQRKSGGDLLEVPKLLEIYDCIFSKKPISRRFLIDKFVELAGVYRFEKFNLYNVNVPEIAAGDRNRAIDRALVNSILQCNMLLQYLKILNTLKGGDSMDVSSLNLAENYRNYIAEMGYDEQQTAMFLLGCLISEVANAQYNDGHTSKPVLDKLTYQGINTNKLIRLTTEIFEKLKQYKILQYNEGVFAQMKGLLDKNIGRWKLTDRENVFYILSGYAFNTYRVLTSKTNKKEEDLDEKQ</sequence>
<dbReference type="Proteomes" id="UP000184088">
    <property type="component" value="Unassembled WGS sequence"/>
</dbReference>
<dbReference type="InterPro" id="IPR013420">
    <property type="entry name" value="CRISPR-assoc_prot_Cas8b/Csh1_C"/>
</dbReference>
<name>A0A1M5B8F4_9THEO</name>
<reference evidence="1 2" key="1">
    <citation type="submission" date="2016-11" db="EMBL/GenBank/DDBJ databases">
        <authorList>
            <person name="Jaros S."/>
            <person name="Januszkiewicz K."/>
            <person name="Wedrychowicz H."/>
        </authorList>
    </citation>
    <scope>NUCLEOTIDE SEQUENCE [LARGE SCALE GENOMIC DNA]</scope>
    <source>
        <strain evidence="1 2">DSM 17918</strain>
    </source>
</reference>
<evidence type="ECO:0000313" key="2">
    <source>
        <dbReference type="Proteomes" id="UP000184088"/>
    </source>
</evidence>
<dbReference type="NCBIfam" id="TIGR02556">
    <property type="entry name" value="cas_TM1802"/>
    <property type="match status" value="1"/>
</dbReference>
<dbReference type="STRING" id="1121256.SAMN02746089_01815"/>
<protein>
    <submittedName>
        <fullName evidence="1">CRISPR-associated protein Csh1</fullName>
    </submittedName>
</protein>
<accession>A0A1M5B8F4</accession>
<dbReference type="EMBL" id="FQVH01000020">
    <property type="protein sequence ID" value="SHF38686.1"/>
    <property type="molecule type" value="Genomic_DNA"/>
</dbReference>
<dbReference type="Pfam" id="PF09484">
    <property type="entry name" value="Cas_TM1802"/>
    <property type="match status" value="1"/>
</dbReference>
<keyword evidence="2" id="KW-1185">Reference proteome</keyword>
<dbReference type="InterPro" id="IPR013389">
    <property type="entry name" value="CRISPR-assoc_prot_Cas8b"/>
</dbReference>
<organism evidence="1 2">
    <name type="scientific">Caldanaerobius fijiensis DSM 17918</name>
    <dbReference type="NCBI Taxonomy" id="1121256"/>
    <lineage>
        <taxon>Bacteria</taxon>
        <taxon>Bacillati</taxon>
        <taxon>Bacillota</taxon>
        <taxon>Clostridia</taxon>
        <taxon>Thermoanaerobacterales</taxon>
        <taxon>Thermoanaerobacteraceae</taxon>
        <taxon>Caldanaerobius</taxon>
    </lineage>
</organism>